<feature type="transmembrane region" description="Helical" evidence="1">
    <location>
        <begin position="80"/>
        <end position="102"/>
    </location>
</feature>
<feature type="domain" description="7TM GPCR serpentine receptor class x (Srx)" evidence="2">
    <location>
        <begin position="15"/>
        <end position="224"/>
    </location>
</feature>
<sequence length="540" mass="60513">MSVLFHVIAVISMLSISSLGLAVNIYLFQKFSNKPGKASAFHKLCLVKTIPNSIVCASFLLWVVPLSVIQPDYQNIPRIINVFVGQVAGFGAYVTGPILELFMSLNRFAALYFATRRLRVNDFPLTGIAIIGAFGVAVLYTALGFRTDCGFVFYPSTFTWDKEYTNCATGMSTLIFYTVVAVATWTNSLNVATAFKLSIDKVGGMSQSDAHRRRKKLILMFTQCSKIMLALFPLLAVISMLLTSFIGFVVSVSIFLRFARKTGEFSDFHKFCLIKTIPDIFVCGAFLFWVVPVTALSLTYAKVPYLPNVFIGQIASGGAYILGASIQMCMAANRFFVIYFPFRQHKTKRSYATYCAITVCLGLAVTYTLLGLRKLCAYVYDPEIFGWRVEESECADQMTTLIFWSIIVLAVTSNTFNIATAMKFLCSRVSGIRQADAARRRKKRTWLFVQCVIQDCLHLTDLVNSIFLFQLSEAVWFRYIFLCYSFLAIHAADGIVMLCFNPEVQPKWFRAIGNSRHLSRTGVVVVSSHHSIPREMTNVA</sequence>
<dbReference type="KEGG" id="crq:GCK72_018669"/>
<dbReference type="PANTHER" id="PTHR46611:SF4">
    <property type="entry name" value="7TM GPCR SERPENTINE RECEPTOR CLASS X (SRX) DOMAIN-CONTAINING PROTEIN-RELATED"/>
    <property type="match status" value="1"/>
</dbReference>
<feature type="transmembrane region" description="Helical" evidence="1">
    <location>
        <begin position="351"/>
        <end position="370"/>
    </location>
</feature>
<feature type="transmembrane region" description="Helical" evidence="1">
    <location>
        <begin position="123"/>
        <end position="143"/>
    </location>
</feature>
<dbReference type="InterPro" id="IPR019430">
    <property type="entry name" value="7TM_GPCR_serpentine_rcpt_Srx"/>
</dbReference>
<feature type="transmembrane region" description="Helical" evidence="1">
    <location>
        <begin position="280"/>
        <end position="300"/>
    </location>
</feature>
<proteinExistence type="predicted"/>
<reference evidence="3 4" key="1">
    <citation type="submission" date="2019-12" db="EMBL/GenBank/DDBJ databases">
        <title>Chromosome-level assembly of the Caenorhabditis remanei genome.</title>
        <authorList>
            <person name="Teterina A.A."/>
            <person name="Willis J.H."/>
            <person name="Phillips P.C."/>
        </authorList>
    </citation>
    <scope>NUCLEOTIDE SEQUENCE [LARGE SCALE GENOMIC DNA]</scope>
    <source>
        <strain evidence="3 4">PX506</strain>
        <tissue evidence="3">Whole organism</tissue>
    </source>
</reference>
<feature type="transmembrane region" description="Helical" evidence="1">
    <location>
        <begin position="241"/>
        <end position="259"/>
    </location>
</feature>
<dbReference type="PANTHER" id="PTHR46611">
    <property type="entry name" value="SERPENTINE RECEPTOR, CLASS X-RELATED"/>
    <property type="match status" value="1"/>
</dbReference>
<feature type="transmembrane region" description="Helical" evidence="1">
    <location>
        <begin position="446"/>
        <end position="470"/>
    </location>
</feature>
<evidence type="ECO:0000256" key="1">
    <source>
        <dbReference type="SAM" id="Phobius"/>
    </source>
</evidence>
<dbReference type="GeneID" id="9825141"/>
<dbReference type="EMBL" id="WUAV01000005">
    <property type="protein sequence ID" value="KAF1752115.1"/>
    <property type="molecule type" value="Genomic_DNA"/>
</dbReference>
<keyword evidence="1" id="KW-0472">Membrane</keyword>
<evidence type="ECO:0000313" key="4">
    <source>
        <dbReference type="Proteomes" id="UP000483820"/>
    </source>
</evidence>
<name>A0A6A5GBY5_CAERE</name>
<feature type="transmembrane region" description="Helical" evidence="1">
    <location>
        <begin position="476"/>
        <end position="500"/>
    </location>
</feature>
<feature type="transmembrane region" description="Helical" evidence="1">
    <location>
        <begin position="401"/>
        <end position="425"/>
    </location>
</feature>
<dbReference type="Pfam" id="PF10328">
    <property type="entry name" value="7TM_GPCR_Srx"/>
    <property type="match status" value="2"/>
</dbReference>
<feature type="transmembrane region" description="Helical" evidence="1">
    <location>
        <begin position="6"/>
        <end position="28"/>
    </location>
</feature>
<dbReference type="AlphaFoldDB" id="A0A6A5GBY5"/>
<organism evidence="3 4">
    <name type="scientific">Caenorhabditis remanei</name>
    <name type="common">Caenorhabditis vulgaris</name>
    <dbReference type="NCBI Taxonomy" id="31234"/>
    <lineage>
        <taxon>Eukaryota</taxon>
        <taxon>Metazoa</taxon>
        <taxon>Ecdysozoa</taxon>
        <taxon>Nematoda</taxon>
        <taxon>Chromadorea</taxon>
        <taxon>Rhabditida</taxon>
        <taxon>Rhabditina</taxon>
        <taxon>Rhabditomorpha</taxon>
        <taxon>Rhabditoidea</taxon>
        <taxon>Rhabditidae</taxon>
        <taxon>Peloderinae</taxon>
        <taxon>Caenorhabditis</taxon>
    </lineage>
</organism>
<dbReference type="RefSeq" id="XP_053581596.1">
    <property type="nucleotide sequence ID" value="XM_053732683.1"/>
</dbReference>
<keyword evidence="1" id="KW-0812">Transmembrane</keyword>
<evidence type="ECO:0000259" key="2">
    <source>
        <dbReference type="Pfam" id="PF10328"/>
    </source>
</evidence>
<dbReference type="CTD" id="9825141"/>
<keyword evidence="1" id="KW-1133">Transmembrane helix</keyword>
<feature type="domain" description="7TM GPCR serpentine receptor class x (Srx)" evidence="2">
    <location>
        <begin position="242"/>
        <end position="501"/>
    </location>
</feature>
<feature type="transmembrane region" description="Helical" evidence="1">
    <location>
        <begin position="174"/>
        <end position="197"/>
    </location>
</feature>
<evidence type="ECO:0000313" key="3">
    <source>
        <dbReference type="EMBL" id="KAF1752115.1"/>
    </source>
</evidence>
<accession>A0A6A5GBY5</accession>
<gene>
    <name evidence="3" type="ORF">GCK72_018669</name>
</gene>
<protein>
    <recommendedName>
        <fullName evidence="2">7TM GPCR serpentine receptor class x (Srx) domain-containing protein</fullName>
    </recommendedName>
</protein>
<feature type="transmembrane region" description="Helical" evidence="1">
    <location>
        <begin position="320"/>
        <end position="339"/>
    </location>
</feature>
<comment type="caution">
    <text evidence="3">The sequence shown here is derived from an EMBL/GenBank/DDBJ whole genome shotgun (WGS) entry which is preliminary data.</text>
</comment>
<dbReference type="Proteomes" id="UP000483820">
    <property type="component" value="Chromosome V"/>
</dbReference>
<feature type="transmembrane region" description="Helical" evidence="1">
    <location>
        <begin position="49"/>
        <end position="68"/>
    </location>
</feature>